<protein>
    <submittedName>
        <fullName evidence="2">Uncharacterized protein</fullName>
    </submittedName>
</protein>
<proteinExistence type="predicted"/>
<comment type="caution">
    <text evidence="2">The sequence shown here is derived from an EMBL/GenBank/DDBJ whole genome shotgun (WGS) entry which is preliminary data.</text>
</comment>
<keyword evidence="1" id="KW-0732">Signal</keyword>
<name>A0A3A8PZB8_9BACT</name>
<keyword evidence="3" id="KW-1185">Reference proteome</keyword>
<evidence type="ECO:0000313" key="3">
    <source>
        <dbReference type="Proteomes" id="UP000267003"/>
    </source>
</evidence>
<dbReference type="Proteomes" id="UP000267003">
    <property type="component" value="Unassembled WGS sequence"/>
</dbReference>
<accession>A0A3A8PZB8</accession>
<dbReference type="OrthoDB" id="5523713at2"/>
<dbReference type="EMBL" id="RAWK01000143">
    <property type="protein sequence ID" value="RKH61836.1"/>
    <property type="molecule type" value="Genomic_DNA"/>
</dbReference>
<reference evidence="3" key="1">
    <citation type="submission" date="2018-09" db="EMBL/GenBank/DDBJ databases">
        <authorList>
            <person name="Livingstone P.G."/>
            <person name="Whitworth D.E."/>
        </authorList>
    </citation>
    <scope>NUCLEOTIDE SEQUENCE [LARGE SCALE GENOMIC DNA]</scope>
    <source>
        <strain evidence="3">AB050A</strain>
    </source>
</reference>
<dbReference type="AlphaFoldDB" id="A0A3A8PZB8"/>
<gene>
    <name evidence="2" type="ORF">D7W81_23165</name>
</gene>
<evidence type="ECO:0000256" key="1">
    <source>
        <dbReference type="SAM" id="SignalP"/>
    </source>
</evidence>
<evidence type="ECO:0000313" key="2">
    <source>
        <dbReference type="EMBL" id="RKH61836.1"/>
    </source>
</evidence>
<dbReference type="RefSeq" id="WP_120557577.1">
    <property type="nucleotide sequence ID" value="NZ_RAWK01000143.1"/>
</dbReference>
<sequence>MKRFTQALGTSVALVLLAVPVAYAGAKQSYSVVVNTAIRYAEGGMGTARNSADVLQRIYCRTSADSTGNESVRCYATSAANVSASCYSTQPAHVRSAQAIADASFIYFTWDVNGICQSVDVLKGSHLEPKAP</sequence>
<feature type="chain" id="PRO_5017328562" evidence="1">
    <location>
        <begin position="25"/>
        <end position="132"/>
    </location>
</feature>
<feature type="signal peptide" evidence="1">
    <location>
        <begin position="1"/>
        <end position="24"/>
    </location>
</feature>
<organism evidence="2 3">
    <name type="scientific">Corallococcus aberystwythensis</name>
    <dbReference type="NCBI Taxonomy" id="2316722"/>
    <lineage>
        <taxon>Bacteria</taxon>
        <taxon>Pseudomonadati</taxon>
        <taxon>Myxococcota</taxon>
        <taxon>Myxococcia</taxon>
        <taxon>Myxococcales</taxon>
        <taxon>Cystobacterineae</taxon>
        <taxon>Myxococcaceae</taxon>
        <taxon>Corallococcus</taxon>
    </lineage>
</organism>